<dbReference type="Gene3D" id="1.25.40.10">
    <property type="entry name" value="Tetratricopeptide repeat domain"/>
    <property type="match status" value="2"/>
</dbReference>
<dbReference type="SUPFAM" id="SSF48452">
    <property type="entry name" value="TPR-like"/>
    <property type="match status" value="1"/>
</dbReference>
<dbReference type="SMART" id="SM00028">
    <property type="entry name" value="TPR"/>
    <property type="match status" value="4"/>
</dbReference>
<dbReference type="RefSeq" id="WP_106190763.1">
    <property type="nucleotide sequence ID" value="NZ_PVTF01000009.1"/>
</dbReference>
<dbReference type="OrthoDB" id="3952776at2"/>
<dbReference type="PANTHER" id="PTHR44858:SF1">
    <property type="entry name" value="UDP-N-ACETYLGLUCOSAMINE--PEPTIDE N-ACETYLGLUCOSAMINYLTRANSFERASE SPINDLY-RELATED"/>
    <property type="match status" value="1"/>
</dbReference>
<reference evidence="3 4" key="1">
    <citation type="submission" date="2018-03" db="EMBL/GenBank/DDBJ databases">
        <title>Genomic Encyclopedia of Archaeal and Bacterial Type Strains, Phase II (KMG-II): from individual species to whole genera.</title>
        <authorList>
            <person name="Goeker M."/>
        </authorList>
    </citation>
    <scope>NUCLEOTIDE SEQUENCE [LARGE SCALE GENOMIC DNA]</scope>
    <source>
        <strain evidence="3 4">DSM 44720</strain>
    </source>
</reference>
<dbReference type="PANTHER" id="PTHR44858">
    <property type="entry name" value="TETRATRICOPEPTIDE REPEAT PROTEIN 6"/>
    <property type="match status" value="1"/>
</dbReference>
<comment type="caution">
    <text evidence="3">The sequence shown here is derived from an EMBL/GenBank/DDBJ whole genome shotgun (WGS) entry which is preliminary data.</text>
</comment>
<accession>A0A2T0SWQ2</accession>
<gene>
    <name evidence="3" type="ORF">CLV43_10962</name>
</gene>
<name>A0A2T0SWQ2_9PSEU</name>
<dbReference type="InterPro" id="IPR019734">
    <property type="entry name" value="TPR_rpt"/>
</dbReference>
<organism evidence="3 4">
    <name type="scientific">Umezawaea tangerina</name>
    <dbReference type="NCBI Taxonomy" id="84725"/>
    <lineage>
        <taxon>Bacteria</taxon>
        <taxon>Bacillati</taxon>
        <taxon>Actinomycetota</taxon>
        <taxon>Actinomycetes</taxon>
        <taxon>Pseudonocardiales</taxon>
        <taxon>Pseudonocardiaceae</taxon>
        <taxon>Umezawaea</taxon>
    </lineage>
</organism>
<dbReference type="AlphaFoldDB" id="A0A2T0SWQ2"/>
<sequence>MTWKELTDQGVRRVQADDHTGAAAAFRAALDAAATPDERAAALVNLAAVTPDQSAALLTEAIGLAEDDSVRDAARMALGRGGLGPRWRHCADLNAQGAELAAAGAPRAVPVFEAAYRETLAAQDVEALVCRAAIAGNLAGVVGTTEDVLRWSTEAVDVARSVLAAVGDVHGTADVLVNALVTRAQHLRHTSRLTEALADLDNALDLAPDGVGARSVRAGVLAAAGRFADAAAEADRALDLAYRTAPHLAASVHATLAEIAGATGDASGSAEQFGLVRDLATATGDTASEAAALLGLARLAYLDSDNERADALYAEVEARHGTDRRVLAVCLHGRAAVRIGLGEPAEAVRLLDRARDLRGDQVTPVELIAIHQVRGGALEALGDFAAADEEYGEAIAIGDRAGLWHVALGIAWWRADALVRWSSTVDDRRELCARALDLALPAALAAEAVRQRFAHGPLRERWVALAAAPATRSAFTAVAALGDVELAAAYIDHLAATVSLRAEEAQPLARDELLFLPTPPSTREEPHLPYAASALAGPASDTAAAFALPPRVRLDPAVPSTLDRWIDVAEQRYGFPVRSAEAVASW</sequence>
<keyword evidence="1" id="KW-0677">Repeat</keyword>
<keyword evidence="4" id="KW-1185">Reference proteome</keyword>
<protein>
    <submittedName>
        <fullName evidence="3">Uncharacterized protein</fullName>
    </submittedName>
</protein>
<evidence type="ECO:0000313" key="4">
    <source>
        <dbReference type="Proteomes" id="UP000239494"/>
    </source>
</evidence>
<evidence type="ECO:0000256" key="1">
    <source>
        <dbReference type="ARBA" id="ARBA00022737"/>
    </source>
</evidence>
<keyword evidence="2" id="KW-0802">TPR repeat</keyword>
<dbReference type="InterPro" id="IPR011990">
    <property type="entry name" value="TPR-like_helical_dom_sf"/>
</dbReference>
<proteinExistence type="predicted"/>
<evidence type="ECO:0000313" key="3">
    <source>
        <dbReference type="EMBL" id="PRY37842.1"/>
    </source>
</evidence>
<dbReference type="Proteomes" id="UP000239494">
    <property type="component" value="Unassembled WGS sequence"/>
</dbReference>
<dbReference type="EMBL" id="PVTF01000009">
    <property type="protein sequence ID" value="PRY37842.1"/>
    <property type="molecule type" value="Genomic_DNA"/>
</dbReference>
<dbReference type="InterPro" id="IPR050498">
    <property type="entry name" value="Ycf3"/>
</dbReference>
<evidence type="ECO:0000256" key="2">
    <source>
        <dbReference type="ARBA" id="ARBA00022803"/>
    </source>
</evidence>